<dbReference type="InterPro" id="IPR050645">
    <property type="entry name" value="Histidine_acid_phosphatase"/>
</dbReference>
<sequence>MILLASLACMVLCLELKRVQVVTRHGARTTLSPFPAETEDWICDGIGTVAFSTLQAGSTAQVAHFLAVYNTPRPTLKGGSCIQGILTKEGRLQHEQLGQSFRQKYGDFLPRRFAQEAFYIRSTNYERTKQSAMSFLIGLYPELGKDSRYGGHGKVMPVIHIAETDDWLDLSNCPSLDKARKYFSKDPEYVQLLKLHQESLERLSELAGFDSTVSWGVIRDNLAARTAMGIPLMKGFTEADVEESRKMHDVHYKLVYCRSDPDEREKYLRPAIGRFLQLLTNEMSDDQRVEKFMLYSAHDTTLAPLMGALTDPEKYDCGQPYYASSLTFELYQHESDRYIRFIYNGKPFVPPFCTSTTVADLDNLCPFGEYVAGVSEFYSMDFEEECYHTQWPDAEQIRVDKSL</sequence>
<evidence type="ECO:0000313" key="4">
    <source>
        <dbReference type="Proteomes" id="UP000070089"/>
    </source>
</evidence>
<gene>
    <name evidence="3" type="ORF">QR46_1195</name>
</gene>
<dbReference type="GO" id="GO:0016791">
    <property type="term" value="F:phosphatase activity"/>
    <property type="evidence" value="ECO:0007669"/>
    <property type="project" value="TreeGrafter"/>
</dbReference>
<organism evidence="3 4">
    <name type="scientific">Giardia duodenalis assemblage B</name>
    <dbReference type="NCBI Taxonomy" id="1394984"/>
    <lineage>
        <taxon>Eukaryota</taxon>
        <taxon>Metamonada</taxon>
        <taxon>Diplomonadida</taxon>
        <taxon>Hexamitidae</taxon>
        <taxon>Giardiinae</taxon>
        <taxon>Giardia</taxon>
    </lineage>
</organism>
<dbReference type="InterPro" id="IPR029033">
    <property type="entry name" value="His_PPase_superfam"/>
</dbReference>
<proteinExistence type="inferred from homology"/>
<dbReference type="PANTHER" id="PTHR11567">
    <property type="entry name" value="ACID PHOSPHATASE-RELATED"/>
    <property type="match status" value="1"/>
</dbReference>
<dbReference type="EMBL" id="JXTI01000023">
    <property type="protein sequence ID" value="KWX14768.1"/>
    <property type="molecule type" value="Genomic_DNA"/>
</dbReference>
<dbReference type="VEuPathDB" id="GiardiaDB:QR46_1195"/>
<dbReference type="Proteomes" id="UP000070089">
    <property type="component" value="Unassembled WGS sequence"/>
</dbReference>
<keyword evidence="2" id="KW-0378">Hydrolase</keyword>
<dbReference type="AlphaFoldDB" id="A0A132NXG9"/>
<dbReference type="Pfam" id="PF00328">
    <property type="entry name" value="His_Phos_2"/>
    <property type="match status" value="1"/>
</dbReference>
<evidence type="ECO:0000313" key="3">
    <source>
        <dbReference type="EMBL" id="KWX14768.1"/>
    </source>
</evidence>
<reference evidence="3 4" key="1">
    <citation type="journal article" date="2015" name="Mol. Biochem. Parasitol.">
        <title>Identification of polymorphic genes for use in assemblage B genotyping assays through comparative genomics of multiple assemblage B Giardia duodenalis isolates.</title>
        <authorList>
            <person name="Wielinga C."/>
            <person name="Thompson R.C."/>
            <person name="Monis P."/>
            <person name="Ryan U."/>
        </authorList>
    </citation>
    <scope>NUCLEOTIDE SEQUENCE [LARGE SCALE GENOMIC DNA]</scope>
    <source>
        <strain evidence="3 4">BAH15c1</strain>
    </source>
</reference>
<comment type="caution">
    <text evidence="3">The sequence shown here is derived from an EMBL/GenBank/DDBJ whole genome shotgun (WGS) entry which is preliminary data.</text>
</comment>
<dbReference type="OrthoDB" id="10257284at2759"/>
<dbReference type="SUPFAM" id="SSF53254">
    <property type="entry name" value="Phosphoglycerate mutase-like"/>
    <property type="match status" value="1"/>
</dbReference>
<name>A0A132NXG9_GIAIN</name>
<protein>
    <submittedName>
        <fullName evidence="3">Lysosomal acid phosphatase</fullName>
    </submittedName>
</protein>
<accession>A0A132NXG9</accession>
<dbReference type="InterPro" id="IPR033379">
    <property type="entry name" value="Acid_Pase_AS"/>
</dbReference>
<evidence type="ECO:0000256" key="1">
    <source>
        <dbReference type="ARBA" id="ARBA00005375"/>
    </source>
</evidence>
<comment type="similarity">
    <text evidence="1">Belongs to the histidine acid phosphatase family.</text>
</comment>
<dbReference type="PANTHER" id="PTHR11567:SF110">
    <property type="entry name" value="2-PHOSPHOXYLOSE PHOSPHATASE 1"/>
    <property type="match status" value="1"/>
</dbReference>
<dbReference type="Gene3D" id="3.40.50.1240">
    <property type="entry name" value="Phosphoglycerate mutase-like"/>
    <property type="match status" value="1"/>
</dbReference>
<dbReference type="PROSITE" id="PS00778">
    <property type="entry name" value="HIS_ACID_PHOSPHAT_2"/>
    <property type="match status" value="1"/>
</dbReference>
<evidence type="ECO:0000256" key="2">
    <source>
        <dbReference type="ARBA" id="ARBA00022801"/>
    </source>
</evidence>
<dbReference type="InterPro" id="IPR000560">
    <property type="entry name" value="His_Pase_clade-2"/>
</dbReference>
<dbReference type="CDD" id="cd07061">
    <property type="entry name" value="HP_HAP_like"/>
    <property type="match status" value="1"/>
</dbReference>